<sequence length="108" mass="11685">MPSSKMFARKYPSTRAFQIPIKIGPVKANALIDTGAQCSLLSSGLVKHAFDKQSLQLRICGKIKVVDGAIVNAHSPVVVTMESAFGEHIMIKCVILDEDNKDQCIIGT</sequence>
<dbReference type="InterPro" id="IPR021109">
    <property type="entry name" value="Peptidase_aspartic_dom_sf"/>
</dbReference>
<organism evidence="1 2">
    <name type="scientific">Romanomermis culicivorax</name>
    <name type="common">Nematode worm</name>
    <dbReference type="NCBI Taxonomy" id="13658"/>
    <lineage>
        <taxon>Eukaryota</taxon>
        <taxon>Metazoa</taxon>
        <taxon>Ecdysozoa</taxon>
        <taxon>Nematoda</taxon>
        <taxon>Enoplea</taxon>
        <taxon>Dorylaimia</taxon>
        <taxon>Mermithida</taxon>
        <taxon>Mermithoidea</taxon>
        <taxon>Mermithidae</taxon>
        <taxon>Romanomermis</taxon>
    </lineage>
</organism>
<protein>
    <submittedName>
        <fullName evidence="2">Peptidase A2 domain-containing protein</fullName>
    </submittedName>
</protein>
<reference evidence="2" key="1">
    <citation type="submission" date="2022-11" db="UniProtKB">
        <authorList>
            <consortium name="WormBaseParasite"/>
        </authorList>
    </citation>
    <scope>IDENTIFICATION</scope>
</reference>
<evidence type="ECO:0000313" key="2">
    <source>
        <dbReference type="WBParaSite" id="nRc.2.0.1.t38933-RA"/>
    </source>
</evidence>
<dbReference type="InterPro" id="IPR001969">
    <property type="entry name" value="Aspartic_peptidase_AS"/>
</dbReference>
<dbReference type="GO" id="GO:0004190">
    <property type="term" value="F:aspartic-type endopeptidase activity"/>
    <property type="evidence" value="ECO:0007669"/>
    <property type="project" value="InterPro"/>
</dbReference>
<dbReference type="Proteomes" id="UP000887565">
    <property type="component" value="Unplaced"/>
</dbReference>
<accession>A0A915KLN3</accession>
<dbReference type="AlphaFoldDB" id="A0A915KLN3"/>
<proteinExistence type="predicted"/>
<dbReference type="CDD" id="cd00303">
    <property type="entry name" value="retropepsin_like"/>
    <property type="match status" value="1"/>
</dbReference>
<name>A0A915KLN3_ROMCU</name>
<dbReference type="WBParaSite" id="nRc.2.0.1.t38933-RA">
    <property type="protein sequence ID" value="nRc.2.0.1.t38933-RA"/>
    <property type="gene ID" value="nRc.2.0.1.g38933"/>
</dbReference>
<evidence type="ECO:0000313" key="1">
    <source>
        <dbReference type="Proteomes" id="UP000887565"/>
    </source>
</evidence>
<dbReference type="PROSITE" id="PS00141">
    <property type="entry name" value="ASP_PROTEASE"/>
    <property type="match status" value="1"/>
</dbReference>
<keyword evidence="1" id="KW-1185">Reference proteome</keyword>
<dbReference type="Pfam" id="PF13650">
    <property type="entry name" value="Asp_protease_2"/>
    <property type="match status" value="1"/>
</dbReference>
<dbReference type="Gene3D" id="2.40.70.10">
    <property type="entry name" value="Acid Proteases"/>
    <property type="match status" value="1"/>
</dbReference>
<dbReference type="GO" id="GO:0006508">
    <property type="term" value="P:proteolysis"/>
    <property type="evidence" value="ECO:0007669"/>
    <property type="project" value="InterPro"/>
</dbReference>
<dbReference type="SUPFAM" id="SSF50630">
    <property type="entry name" value="Acid proteases"/>
    <property type="match status" value="1"/>
</dbReference>